<gene>
    <name evidence="1" type="ORF">H6B30_12650</name>
</gene>
<protein>
    <submittedName>
        <fullName evidence="1">Uncharacterized protein</fullName>
    </submittedName>
</protein>
<proteinExistence type="predicted"/>
<dbReference type="AlphaFoldDB" id="A0A939B5G5"/>
<comment type="caution">
    <text evidence="1">The sequence shown here is derived from an EMBL/GenBank/DDBJ whole genome shotgun (WGS) entry which is preliminary data.</text>
</comment>
<keyword evidence="2" id="KW-1185">Reference proteome</keyword>
<sequence length="187" mass="20385">MKSKRKKGAVLFMLVANVVLFCGCGCVRRSASTGGINSSPVMFRHWDSAFVNGLDGSKRVVVYKLNPLADSVASGKGRSIVGFSVVGRAQSLTVEQLAVLRFILGNEKSYVYDAPVVKTLFAPYFAIEVNGEDGDMYLLLAFNTSELAFAKEGKIVKKVAWGCKDLLVQFGLELFPGDEYLSSITMY</sequence>
<evidence type="ECO:0000313" key="2">
    <source>
        <dbReference type="Proteomes" id="UP000764045"/>
    </source>
</evidence>
<name>A0A939B5G5_9BACT</name>
<reference evidence="1 2" key="1">
    <citation type="journal article" date="2021" name="Sci. Rep.">
        <title>The distribution of antibiotic resistance genes in chicken gut microbiota commensals.</title>
        <authorList>
            <person name="Juricova H."/>
            <person name="Matiasovicova J."/>
            <person name="Kubasova T."/>
            <person name="Cejkova D."/>
            <person name="Rychlik I."/>
        </authorList>
    </citation>
    <scope>NUCLEOTIDE SEQUENCE [LARGE SCALE GENOMIC DNA]</scope>
    <source>
        <strain evidence="1 2">An819</strain>
    </source>
</reference>
<accession>A0A939B5G5</accession>
<dbReference type="EMBL" id="JACJJL010000024">
    <property type="protein sequence ID" value="MBM6662590.1"/>
    <property type="molecule type" value="Genomic_DNA"/>
</dbReference>
<dbReference type="PROSITE" id="PS51257">
    <property type="entry name" value="PROKAR_LIPOPROTEIN"/>
    <property type="match status" value="1"/>
</dbReference>
<dbReference type="RefSeq" id="WP_205111142.1">
    <property type="nucleotide sequence ID" value="NZ_JACJJL010000024.1"/>
</dbReference>
<evidence type="ECO:0000313" key="1">
    <source>
        <dbReference type="EMBL" id="MBM6662590.1"/>
    </source>
</evidence>
<dbReference type="Proteomes" id="UP000764045">
    <property type="component" value="Unassembled WGS sequence"/>
</dbReference>
<organism evidence="1 2">
    <name type="scientific">Marseilla massiliensis</name>
    <dbReference type="NCBI Taxonomy" id="1841864"/>
    <lineage>
        <taxon>Bacteria</taxon>
        <taxon>Pseudomonadati</taxon>
        <taxon>Bacteroidota</taxon>
        <taxon>Bacteroidia</taxon>
        <taxon>Bacteroidales</taxon>
        <taxon>Prevotellaceae</taxon>
        <taxon>Marseilla</taxon>
    </lineage>
</organism>